<dbReference type="AlphaFoldDB" id="A0AAD7ZCX1"/>
<reference evidence="1" key="2">
    <citation type="submission" date="2023-05" db="EMBL/GenBank/DDBJ databases">
        <authorList>
            <person name="Fouks B."/>
        </authorList>
    </citation>
    <scope>NUCLEOTIDE SEQUENCE</scope>
    <source>
        <strain evidence="1">Stay&amp;Tobe</strain>
        <tissue evidence="1">Testes</tissue>
    </source>
</reference>
<gene>
    <name evidence="1" type="ORF">L9F63_005544</name>
</gene>
<dbReference type="Proteomes" id="UP001233999">
    <property type="component" value="Unassembled WGS sequence"/>
</dbReference>
<evidence type="ECO:0000313" key="1">
    <source>
        <dbReference type="EMBL" id="KAJ9578229.1"/>
    </source>
</evidence>
<keyword evidence="2" id="KW-1185">Reference proteome</keyword>
<accession>A0AAD7ZCX1</accession>
<proteinExistence type="predicted"/>
<dbReference type="EMBL" id="JASPKZ010008898">
    <property type="protein sequence ID" value="KAJ9578229.1"/>
    <property type="molecule type" value="Genomic_DNA"/>
</dbReference>
<feature type="non-terminal residue" evidence="1">
    <location>
        <position position="61"/>
    </location>
</feature>
<feature type="non-terminal residue" evidence="1">
    <location>
        <position position="1"/>
    </location>
</feature>
<evidence type="ECO:0000313" key="2">
    <source>
        <dbReference type="Proteomes" id="UP001233999"/>
    </source>
</evidence>
<reference evidence="1" key="1">
    <citation type="journal article" date="2023" name="IScience">
        <title>Live-bearing cockroach genome reveals convergent evolutionary mechanisms linked to viviparity in insects and beyond.</title>
        <authorList>
            <person name="Fouks B."/>
            <person name="Harrison M.C."/>
            <person name="Mikhailova A.A."/>
            <person name="Marchal E."/>
            <person name="English S."/>
            <person name="Carruthers M."/>
            <person name="Jennings E.C."/>
            <person name="Chiamaka E.L."/>
            <person name="Frigard R.A."/>
            <person name="Pippel M."/>
            <person name="Attardo G.M."/>
            <person name="Benoit J.B."/>
            <person name="Bornberg-Bauer E."/>
            <person name="Tobe S.S."/>
        </authorList>
    </citation>
    <scope>NUCLEOTIDE SEQUENCE</scope>
    <source>
        <strain evidence="1">Stay&amp;Tobe</strain>
    </source>
</reference>
<sequence length="61" mass="6730">YAIKNISKAQISMTSIVHSVLSSCNNTHALGLYDVNMLHVGKFMSIALRGLDYLTMEDQGQ</sequence>
<protein>
    <submittedName>
        <fullName evidence="1">Uncharacterized protein</fullName>
    </submittedName>
</protein>
<comment type="caution">
    <text evidence="1">The sequence shown here is derived from an EMBL/GenBank/DDBJ whole genome shotgun (WGS) entry which is preliminary data.</text>
</comment>
<organism evidence="1 2">
    <name type="scientific">Diploptera punctata</name>
    <name type="common">Pacific beetle cockroach</name>
    <dbReference type="NCBI Taxonomy" id="6984"/>
    <lineage>
        <taxon>Eukaryota</taxon>
        <taxon>Metazoa</taxon>
        <taxon>Ecdysozoa</taxon>
        <taxon>Arthropoda</taxon>
        <taxon>Hexapoda</taxon>
        <taxon>Insecta</taxon>
        <taxon>Pterygota</taxon>
        <taxon>Neoptera</taxon>
        <taxon>Polyneoptera</taxon>
        <taxon>Dictyoptera</taxon>
        <taxon>Blattodea</taxon>
        <taxon>Blaberoidea</taxon>
        <taxon>Blaberidae</taxon>
        <taxon>Diplopterinae</taxon>
        <taxon>Diploptera</taxon>
    </lineage>
</organism>
<name>A0AAD7ZCX1_DIPPU</name>